<dbReference type="RefSeq" id="WP_143068341.1">
    <property type="nucleotide sequence ID" value="NZ_FNZA01000007.1"/>
</dbReference>
<dbReference type="EMBL" id="FNZA01000007">
    <property type="protein sequence ID" value="SEJ39476.1"/>
    <property type="molecule type" value="Genomic_DNA"/>
</dbReference>
<evidence type="ECO:0000313" key="1">
    <source>
        <dbReference type="EMBL" id="SEJ39476.1"/>
    </source>
</evidence>
<reference evidence="2" key="1">
    <citation type="submission" date="2016-10" db="EMBL/GenBank/DDBJ databases">
        <authorList>
            <person name="Varghese N."/>
            <person name="Submissions S."/>
        </authorList>
    </citation>
    <scope>NUCLEOTIDE SEQUENCE [LARGE SCALE GENOMIC DNA]</scope>
    <source>
        <strain evidence="2">CGMCC 1.10218</strain>
    </source>
</reference>
<dbReference type="STRING" id="856736.SAMN04488058_10781"/>
<sequence length="277" mass="29068">MSRRRLMVGALALLGGPLLGGTGAAQGLPAPLPRVELAPQVAQARFAVLIPEEIIRRPVPDPAAETEIMRALIGTGYRVVDPGTQKRNAERNLLRGQDLNALPDLQTRLNADYLVTGEAFAEEYGQVAGGLRGYTARLEVKVIDLASGQVVFSEAFQGSGVAATDAVAGKTALMNVGRMAGQKLPGLLNRVLQGQTRVAQRAYMVRILTPASFGQVNALANRLKAGGAREVMIRSVDAGGALLEVVADGNTADVATLLENSGMSVTGLTGNEISVRY</sequence>
<proteinExistence type="predicted"/>
<protein>
    <recommendedName>
        <fullName evidence="3">Curli production assembly/transport component CsgG</fullName>
    </recommendedName>
</protein>
<dbReference type="OrthoDB" id="61514at2"/>
<name>A0A1H6YGB7_9DEIO</name>
<organism evidence="1 2">
    <name type="scientific">Deinococcus reticulitermitis</name>
    <dbReference type="NCBI Taxonomy" id="856736"/>
    <lineage>
        <taxon>Bacteria</taxon>
        <taxon>Thermotogati</taxon>
        <taxon>Deinococcota</taxon>
        <taxon>Deinococci</taxon>
        <taxon>Deinococcales</taxon>
        <taxon>Deinococcaceae</taxon>
        <taxon>Deinococcus</taxon>
    </lineage>
</organism>
<dbReference type="Gene3D" id="3.40.50.10610">
    <property type="entry name" value="ABC-type transport auxiliary lipoprotein component"/>
    <property type="match status" value="1"/>
</dbReference>
<gene>
    <name evidence="1" type="ORF">SAMN04488058_10781</name>
</gene>
<evidence type="ECO:0008006" key="3">
    <source>
        <dbReference type="Google" id="ProtNLM"/>
    </source>
</evidence>
<dbReference type="AlphaFoldDB" id="A0A1H6YGB7"/>
<keyword evidence="2" id="KW-1185">Reference proteome</keyword>
<dbReference type="Proteomes" id="UP000199223">
    <property type="component" value="Unassembled WGS sequence"/>
</dbReference>
<evidence type="ECO:0000313" key="2">
    <source>
        <dbReference type="Proteomes" id="UP000199223"/>
    </source>
</evidence>
<accession>A0A1H6YGB7</accession>